<reference evidence="10" key="2">
    <citation type="submission" date="2016-10" db="EMBL/GenBank/DDBJ databases">
        <authorList>
            <person name="de Groot N.N."/>
        </authorList>
    </citation>
    <scope>NUCLEOTIDE SEQUENCE [LARGE SCALE GENOMIC DNA]</scope>
    <source>
        <strain evidence="10">KHGC19</strain>
    </source>
</reference>
<evidence type="ECO:0000256" key="4">
    <source>
        <dbReference type="ARBA" id="ARBA00022840"/>
    </source>
</evidence>
<dbReference type="InterPro" id="IPR008146">
    <property type="entry name" value="Gln_synth_cat_dom"/>
</dbReference>
<evidence type="ECO:0000259" key="8">
    <source>
        <dbReference type="PROSITE" id="PS51987"/>
    </source>
</evidence>
<comment type="similarity">
    <text evidence="1 5 6">Belongs to the glutamine synthetase family.</text>
</comment>
<dbReference type="PROSITE" id="PS51987">
    <property type="entry name" value="GS_CATALYTIC"/>
    <property type="match status" value="1"/>
</dbReference>
<dbReference type="Proteomes" id="UP000199135">
    <property type="component" value="Unassembled WGS sequence"/>
</dbReference>
<dbReference type="PROSITE" id="PS51986">
    <property type="entry name" value="GS_BETA_GRASP"/>
    <property type="match status" value="1"/>
</dbReference>
<dbReference type="RefSeq" id="WP_078686385.1">
    <property type="nucleotide sequence ID" value="NZ_FNWT01000001.1"/>
</dbReference>
<dbReference type="InterPro" id="IPR014746">
    <property type="entry name" value="Gln_synth/guanido_kin_cat_dom"/>
</dbReference>
<dbReference type="InterPro" id="IPR008147">
    <property type="entry name" value="Gln_synt_N"/>
</dbReference>
<dbReference type="GO" id="GO:0006542">
    <property type="term" value="P:glutamine biosynthetic process"/>
    <property type="evidence" value="ECO:0007669"/>
    <property type="project" value="InterPro"/>
</dbReference>
<organism evidence="10 11">
    <name type="scientific">Parafannyhessea umbonata</name>
    <dbReference type="NCBI Taxonomy" id="604330"/>
    <lineage>
        <taxon>Bacteria</taxon>
        <taxon>Bacillati</taxon>
        <taxon>Actinomycetota</taxon>
        <taxon>Coriobacteriia</taxon>
        <taxon>Coriobacteriales</taxon>
        <taxon>Atopobiaceae</taxon>
        <taxon>Parafannyhessea</taxon>
    </lineage>
</organism>
<evidence type="ECO:0000259" key="7">
    <source>
        <dbReference type="PROSITE" id="PS51986"/>
    </source>
</evidence>
<evidence type="ECO:0000313" key="11">
    <source>
        <dbReference type="Proteomes" id="UP000199128"/>
    </source>
</evidence>
<dbReference type="EMBL" id="FOGP01000001">
    <property type="protein sequence ID" value="SER30432.1"/>
    <property type="molecule type" value="Genomic_DNA"/>
</dbReference>
<evidence type="ECO:0000256" key="3">
    <source>
        <dbReference type="ARBA" id="ARBA00022741"/>
    </source>
</evidence>
<dbReference type="SUPFAM" id="SSF54368">
    <property type="entry name" value="Glutamine synthetase, N-terminal domain"/>
    <property type="match status" value="1"/>
</dbReference>
<name>A0A1H9N3D5_9ACTN</name>
<protein>
    <submittedName>
        <fullName evidence="10">Glutamine synthetase</fullName>
    </submittedName>
</protein>
<dbReference type="Proteomes" id="UP000199128">
    <property type="component" value="Unassembled WGS sequence"/>
</dbReference>
<keyword evidence="12" id="KW-1185">Reference proteome</keyword>
<dbReference type="SUPFAM" id="SSF55931">
    <property type="entry name" value="Glutamine synthetase/guanido kinase"/>
    <property type="match status" value="1"/>
</dbReference>
<dbReference type="Pfam" id="PF03951">
    <property type="entry name" value="Gln-synt_N"/>
    <property type="match status" value="1"/>
</dbReference>
<feature type="domain" description="GS catalytic" evidence="8">
    <location>
        <begin position="108"/>
        <end position="445"/>
    </location>
</feature>
<dbReference type="Gene3D" id="3.30.590.10">
    <property type="entry name" value="Glutamine synthetase/guanido kinase, catalytic domain"/>
    <property type="match status" value="1"/>
</dbReference>
<dbReference type="EMBL" id="FNWT01000001">
    <property type="protein sequence ID" value="SEH37388.1"/>
    <property type="molecule type" value="Genomic_DNA"/>
</dbReference>
<feature type="domain" description="GS beta-grasp" evidence="7">
    <location>
        <begin position="16"/>
        <end position="101"/>
    </location>
</feature>
<evidence type="ECO:0000313" key="12">
    <source>
        <dbReference type="Proteomes" id="UP000199135"/>
    </source>
</evidence>
<dbReference type="PANTHER" id="PTHR43785:SF12">
    <property type="entry name" value="TYPE-1 GLUTAMINE SYNTHETASE 2"/>
    <property type="match status" value="1"/>
</dbReference>
<dbReference type="GO" id="GO:0005524">
    <property type="term" value="F:ATP binding"/>
    <property type="evidence" value="ECO:0007669"/>
    <property type="project" value="UniProtKB-KW"/>
</dbReference>
<keyword evidence="2" id="KW-0436">Ligase</keyword>
<dbReference type="Pfam" id="PF00120">
    <property type="entry name" value="Gln-synt_C"/>
    <property type="match status" value="1"/>
</dbReference>
<dbReference type="SMART" id="SM01230">
    <property type="entry name" value="Gln-synt_C"/>
    <property type="match status" value="1"/>
</dbReference>
<evidence type="ECO:0000256" key="5">
    <source>
        <dbReference type="PROSITE-ProRule" id="PRU01330"/>
    </source>
</evidence>
<accession>A0A1H9N3D5</accession>
<evidence type="ECO:0000313" key="9">
    <source>
        <dbReference type="EMBL" id="SEH37388.1"/>
    </source>
</evidence>
<dbReference type="Gene3D" id="3.10.20.70">
    <property type="entry name" value="Glutamine synthetase, N-terminal domain"/>
    <property type="match status" value="1"/>
</dbReference>
<gene>
    <name evidence="10" type="ORF">SAMN05216446_0157</name>
    <name evidence="9" type="ORF">SAMN05216447_101150</name>
</gene>
<evidence type="ECO:0000256" key="6">
    <source>
        <dbReference type="RuleBase" id="RU000384"/>
    </source>
</evidence>
<sequence>MSDRNIDFVLRTVEKRGIRFIRLWFTDVLGELKSFSISSEDLEEAFEEGIGFDGSSVEGFVPQEESDMLAFPDPTTFQILPWRPAEKGVARIFCDIKTPSREPFEGDPRSCLERVFRMAEGKGYVMNVGPKMEYFYFGDNINPVPLDRAGYFDLTSSDAATDLRRETTLMLEKMSIPVEYSYHSNAPSQNAIELRFTEAKSCADNIMTARLVIRQKAFENGMFASFMPKPLTDVSGSGMFLYQSLFDREGTNLFWAPKTQHPAHLSELAQHYVAGILKYAPETMLVTNPTVNSYKRLVDNGEVPIYTTWGRKNRSALVRIPTHKPGKHQSTRIELRNPDPTANPYLTLALSLAAGVRGIEEGLVLPPEVEQDPNMLSAAEREKLGMMRLPRTLGESIEAFEASDFAREVLGDHICDYLIAEKRREWDEYCSVVTDWECRKYYVGM</sequence>
<reference evidence="11 12" key="1">
    <citation type="submission" date="2016-10" db="EMBL/GenBank/DDBJ databases">
        <authorList>
            <person name="Varghese N."/>
            <person name="Submissions S."/>
        </authorList>
    </citation>
    <scope>NUCLEOTIDE SEQUENCE [LARGE SCALE GENOMIC DNA]</scope>
    <source>
        <strain evidence="11">KHGC19</strain>
        <strain evidence="9 12">WCP15</strain>
    </source>
</reference>
<dbReference type="InterPro" id="IPR036651">
    <property type="entry name" value="Gln_synt_N_sf"/>
</dbReference>
<evidence type="ECO:0000313" key="10">
    <source>
        <dbReference type="EMBL" id="SER30432.1"/>
    </source>
</evidence>
<evidence type="ECO:0000256" key="2">
    <source>
        <dbReference type="ARBA" id="ARBA00022598"/>
    </source>
</evidence>
<dbReference type="AlphaFoldDB" id="A0A1H9N3D5"/>
<keyword evidence="3" id="KW-0547">Nucleotide-binding</keyword>
<dbReference type="PANTHER" id="PTHR43785">
    <property type="entry name" value="GAMMA-GLUTAMYLPUTRESCINE SYNTHETASE"/>
    <property type="match status" value="1"/>
</dbReference>
<keyword evidence="4" id="KW-0067">ATP-binding</keyword>
<dbReference type="GO" id="GO:0004356">
    <property type="term" value="F:glutamine synthetase activity"/>
    <property type="evidence" value="ECO:0007669"/>
    <property type="project" value="InterPro"/>
</dbReference>
<evidence type="ECO:0000256" key="1">
    <source>
        <dbReference type="ARBA" id="ARBA00009897"/>
    </source>
</evidence>
<proteinExistence type="inferred from homology"/>